<organism evidence="7 8">
    <name type="scientific">Terriglobus albidus</name>
    <dbReference type="NCBI Taxonomy" id="1592106"/>
    <lineage>
        <taxon>Bacteria</taxon>
        <taxon>Pseudomonadati</taxon>
        <taxon>Acidobacteriota</taxon>
        <taxon>Terriglobia</taxon>
        <taxon>Terriglobales</taxon>
        <taxon>Acidobacteriaceae</taxon>
        <taxon>Terriglobus</taxon>
    </lineage>
</organism>
<dbReference type="InterPro" id="IPR015927">
    <property type="entry name" value="Peptidase_S24_S26A/B/C"/>
</dbReference>
<dbReference type="PANTHER" id="PTHR40661">
    <property type="match status" value="1"/>
</dbReference>
<dbReference type="Proteomes" id="UP000321820">
    <property type="component" value="Chromosome"/>
</dbReference>
<dbReference type="GO" id="GO:0016020">
    <property type="term" value="C:membrane"/>
    <property type="evidence" value="ECO:0007669"/>
    <property type="project" value="InterPro"/>
</dbReference>
<dbReference type="PROSITE" id="PS00501">
    <property type="entry name" value="SPASE_I_1"/>
    <property type="match status" value="1"/>
</dbReference>
<keyword evidence="8" id="KW-1185">Reference proteome</keyword>
<dbReference type="SUPFAM" id="SSF51306">
    <property type="entry name" value="LexA/Signal peptidase"/>
    <property type="match status" value="1"/>
</dbReference>
<evidence type="ECO:0000259" key="6">
    <source>
        <dbReference type="Pfam" id="PF00717"/>
    </source>
</evidence>
<proteinExistence type="predicted"/>
<sequence>MQRVRAVDESEYQDDDEGEVRIPVYDVRLQAGPGAQPPEFIETLERLTFKSSWLRKKRLREADLRIVTVEGDSMVPTLWGGDKVAVNINQRNVVDGRVFALAYGNDLRIKRLFWLADGRLRIVSDNKAYAEEIVNSEEIDRVVIIGQVMHKMGEGGL</sequence>
<evidence type="ECO:0000256" key="4">
    <source>
        <dbReference type="ARBA" id="ARBA00023125"/>
    </source>
</evidence>
<name>A0A5B9EHR9_9BACT</name>
<dbReference type="GO" id="GO:0006508">
    <property type="term" value="P:proteolysis"/>
    <property type="evidence" value="ECO:0007669"/>
    <property type="project" value="UniProtKB-KW"/>
</dbReference>
<feature type="domain" description="Peptidase S24/S26A/S26B/S26C" evidence="6">
    <location>
        <begin position="23"/>
        <end position="149"/>
    </location>
</feature>
<accession>A0A5B9EHR9</accession>
<protein>
    <submittedName>
        <fullName evidence="7">S24 family peptidase</fullName>
    </submittedName>
</protein>
<dbReference type="CDD" id="cd06529">
    <property type="entry name" value="S24_LexA-like"/>
    <property type="match status" value="1"/>
</dbReference>
<dbReference type="KEGG" id="talb:FTW19_23035"/>
<evidence type="ECO:0000313" key="8">
    <source>
        <dbReference type="Proteomes" id="UP000321820"/>
    </source>
</evidence>
<keyword evidence="3" id="KW-0805">Transcription regulation</keyword>
<evidence type="ECO:0000256" key="1">
    <source>
        <dbReference type="ARBA" id="ARBA00022670"/>
    </source>
</evidence>
<dbReference type="InterPro" id="IPR039418">
    <property type="entry name" value="LexA-like"/>
</dbReference>
<keyword evidence="1" id="KW-0645">Protease</keyword>
<dbReference type="InterPro" id="IPR036286">
    <property type="entry name" value="LexA/Signal_pep-like_sf"/>
</dbReference>
<dbReference type="Gene3D" id="2.10.109.10">
    <property type="entry name" value="Umud Fragment, subunit A"/>
    <property type="match status" value="1"/>
</dbReference>
<dbReference type="Pfam" id="PF00717">
    <property type="entry name" value="Peptidase_S24"/>
    <property type="match status" value="1"/>
</dbReference>
<evidence type="ECO:0000256" key="5">
    <source>
        <dbReference type="ARBA" id="ARBA00023163"/>
    </source>
</evidence>
<gene>
    <name evidence="7" type="ORF">FTW19_23035</name>
</gene>
<dbReference type="EMBL" id="CP042806">
    <property type="protein sequence ID" value="QEE31512.1"/>
    <property type="molecule type" value="Genomic_DNA"/>
</dbReference>
<dbReference type="AlphaFoldDB" id="A0A5B9EHR9"/>
<evidence type="ECO:0000256" key="2">
    <source>
        <dbReference type="ARBA" id="ARBA00022801"/>
    </source>
</evidence>
<keyword evidence="2" id="KW-0378">Hydrolase</keyword>
<reference evidence="7 8" key="1">
    <citation type="submission" date="2019-08" db="EMBL/GenBank/DDBJ databases">
        <title>Complete genome sequence of Terriglobus albidus strain ORNL.</title>
        <authorList>
            <person name="Podar M."/>
        </authorList>
    </citation>
    <scope>NUCLEOTIDE SEQUENCE [LARGE SCALE GENOMIC DNA]</scope>
    <source>
        <strain evidence="7 8">ORNL</strain>
    </source>
</reference>
<dbReference type="OrthoDB" id="358595at2"/>
<dbReference type="PANTHER" id="PTHR40661:SF3">
    <property type="entry name" value="FELS-1 PROPHAGE TRANSCRIPTIONAL REGULATOR"/>
    <property type="match status" value="1"/>
</dbReference>
<dbReference type="GO" id="GO:0003677">
    <property type="term" value="F:DNA binding"/>
    <property type="evidence" value="ECO:0007669"/>
    <property type="project" value="UniProtKB-KW"/>
</dbReference>
<keyword evidence="5" id="KW-0804">Transcription</keyword>
<keyword evidence="4" id="KW-0238">DNA-binding</keyword>
<evidence type="ECO:0000256" key="3">
    <source>
        <dbReference type="ARBA" id="ARBA00023015"/>
    </source>
</evidence>
<dbReference type="GO" id="GO:0004252">
    <property type="term" value="F:serine-type endopeptidase activity"/>
    <property type="evidence" value="ECO:0007669"/>
    <property type="project" value="InterPro"/>
</dbReference>
<dbReference type="InterPro" id="IPR019756">
    <property type="entry name" value="Pept_S26A_signal_pept_1_Ser-AS"/>
</dbReference>
<evidence type="ECO:0000313" key="7">
    <source>
        <dbReference type="EMBL" id="QEE31512.1"/>
    </source>
</evidence>